<dbReference type="EMBL" id="JABXOR010001070">
    <property type="protein sequence ID" value="NVP01910.1"/>
    <property type="molecule type" value="Genomic_DNA"/>
</dbReference>
<sequence length="104" mass="12322">MSHEYTWYKKSSDGYLEPLYIHSKFFYSLQTYLENIWSERGNISKFQVGDGILVDTKTFEHIKAYFAKTNIENFHHEESLDINQALIVVHQHLINGDIIYLTFS</sequence>
<organism evidence="1 2">
    <name type="scientific">Photobacterium damselae subsp. damselae</name>
    <name type="common">Listonella damsela</name>
    <dbReference type="NCBI Taxonomy" id="85581"/>
    <lineage>
        <taxon>Bacteria</taxon>
        <taxon>Pseudomonadati</taxon>
        <taxon>Pseudomonadota</taxon>
        <taxon>Gammaproteobacteria</taxon>
        <taxon>Vibrionales</taxon>
        <taxon>Vibrionaceae</taxon>
        <taxon>Photobacterium</taxon>
    </lineage>
</organism>
<reference evidence="1 2" key="1">
    <citation type="submission" date="2020-06" db="EMBL/GenBank/DDBJ databases">
        <title>Photobacterium damselae subsp. damselae comparative genomics.</title>
        <authorList>
            <person name="Osorio C.R."/>
        </authorList>
    </citation>
    <scope>NUCLEOTIDE SEQUENCE [LARGE SCALE GENOMIC DNA]</scope>
    <source>
        <strain evidence="1 2">TW250/03</strain>
    </source>
</reference>
<dbReference type="Proteomes" id="UP000533429">
    <property type="component" value="Unassembled WGS sequence"/>
</dbReference>
<gene>
    <name evidence="1" type="ORF">HWA77_16975</name>
</gene>
<evidence type="ECO:0000313" key="1">
    <source>
        <dbReference type="EMBL" id="NVP01910.1"/>
    </source>
</evidence>
<name>A0A850QZ88_PHODD</name>
<dbReference type="AlphaFoldDB" id="A0A850QZ88"/>
<accession>A0A850QZ88</accession>
<protein>
    <submittedName>
        <fullName evidence="1">Uncharacterized protein</fullName>
    </submittedName>
</protein>
<evidence type="ECO:0000313" key="2">
    <source>
        <dbReference type="Proteomes" id="UP000533429"/>
    </source>
</evidence>
<comment type="caution">
    <text evidence="1">The sequence shown here is derived from an EMBL/GenBank/DDBJ whole genome shotgun (WGS) entry which is preliminary data.</text>
</comment>
<proteinExistence type="predicted"/>